<name>A0A921SVF4_9BACT</name>
<proteinExistence type="predicted"/>
<comment type="caution">
    <text evidence="1">The sequence shown here is derived from an EMBL/GenBank/DDBJ whole genome shotgun (WGS) entry which is preliminary data.</text>
</comment>
<reference evidence="1" key="2">
    <citation type="submission" date="2021-09" db="EMBL/GenBank/DDBJ databases">
        <authorList>
            <person name="Gilroy R."/>
        </authorList>
    </citation>
    <scope>NUCLEOTIDE SEQUENCE</scope>
    <source>
        <strain evidence="1">CHK121-7720</strain>
    </source>
</reference>
<gene>
    <name evidence="1" type="ORF">K8U91_10740</name>
</gene>
<organism evidence="1 2">
    <name type="scientific">Barnesiella viscericola</name>
    <dbReference type="NCBI Taxonomy" id="397865"/>
    <lineage>
        <taxon>Bacteria</taxon>
        <taxon>Pseudomonadati</taxon>
        <taxon>Bacteroidota</taxon>
        <taxon>Bacteroidia</taxon>
        <taxon>Bacteroidales</taxon>
        <taxon>Barnesiellaceae</taxon>
        <taxon>Barnesiella</taxon>
    </lineage>
</organism>
<sequence>MNNDVTIIIDDVIKQYRTLDLSEEVFRSMMDDDPQLEADYQEWCDTMGVSSRKGFAYYYEEYIEQQDSVWDSLDDQDE</sequence>
<dbReference type="AlphaFoldDB" id="A0A921SVF4"/>
<dbReference type="EMBL" id="DYUD01000028">
    <property type="protein sequence ID" value="HJG89930.1"/>
    <property type="molecule type" value="Genomic_DNA"/>
</dbReference>
<evidence type="ECO:0000313" key="2">
    <source>
        <dbReference type="Proteomes" id="UP000757103"/>
    </source>
</evidence>
<dbReference type="GeneID" id="90528265"/>
<evidence type="ECO:0000313" key="1">
    <source>
        <dbReference type="EMBL" id="HJG89930.1"/>
    </source>
</evidence>
<accession>A0A921SVF4</accession>
<dbReference type="RefSeq" id="WP_025277639.1">
    <property type="nucleotide sequence ID" value="NZ_CAKMIC010000002.1"/>
</dbReference>
<dbReference type="Proteomes" id="UP000757103">
    <property type="component" value="Unassembled WGS sequence"/>
</dbReference>
<protein>
    <submittedName>
        <fullName evidence="1">Uncharacterized protein</fullName>
    </submittedName>
</protein>
<reference evidence="1" key="1">
    <citation type="journal article" date="2021" name="PeerJ">
        <title>Extensive microbial diversity within the chicken gut microbiome revealed by metagenomics and culture.</title>
        <authorList>
            <person name="Gilroy R."/>
            <person name="Ravi A."/>
            <person name="Getino M."/>
            <person name="Pursley I."/>
            <person name="Horton D.L."/>
            <person name="Alikhan N.F."/>
            <person name="Baker D."/>
            <person name="Gharbi K."/>
            <person name="Hall N."/>
            <person name="Watson M."/>
            <person name="Adriaenssens E.M."/>
            <person name="Foster-Nyarko E."/>
            <person name="Jarju S."/>
            <person name="Secka A."/>
            <person name="Antonio M."/>
            <person name="Oren A."/>
            <person name="Chaudhuri R.R."/>
            <person name="La Ragione R."/>
            <person name="Hildebrand F."/>
            <person name="Pallen M.J."/>
        </authorList>
    </citation>
    <scope>NUCLEOTIDE SEQUENCE</scope>
    <source>
        <strain evidence="1">CHK121-7720</strain>
    </source>
</reference>